<dbReference type="PROSITE" id="PS51257">
    <property type="entry name" value="PROKAR_LIPOPROTEIN"/>
    <property type="match status" value="1"/>
</dbReference>
<organism evidence="4 7">
    <name type="scientific">Streptomyces radicis</name>
    <dbReference type="NCBI Taxonomy" id="1750517"/>
    <lineage>
        <taxon>Bacteria</taxon>
        <taxon>Bacillati</taxon>
        <taxon>Actinomycetota</taxon>
        <taxon>Actinomycetes</taxon>
        <taxon>Kitasatosporales</taxon>
        <taxon>Streptomycetaceae</taxon>
        <taxon>Streptomyces</taxon>
    </lineage>
</organism>
<accession>A0A3A9VQK1</accession>
<keyword evidence="1" id="KW-0732">Signal</keyword>
<feature type="region of interest" description="Disordered" evidence="2">
    <location>
        <begin position="32"/>
        <end position="60"/>
    </location>
</feature>
<dbReference type="AlphaFoldDB" id="A0A3A9VQK1"/>
<dbReference type="Proteomes" id="UP000275024">
    <property type="component" value="Unassembled WGS sequence"/>
</dbReference>
<dbReference type="InterPro" id="IPR001638">
    <property type="entry name" value="Solute-binding_3/MltF_N"/>
</dbReference>
<dbReference type="EMBL" id="RBDY01000054">
    <property type="protein sequence ID" value="RKN13119.1"/>
    <property type="molecule type" value="Genomic_DNA"/>
</dbReference>
<sequence>MHIGIERRPARRGLAVAFGLALTLSLAACGDPEEDEAGPADGGAGSSEDAGVNTSPDQDRIRTDEVADIAALVPEEIRDRGTLEVVNSVGTVPPLNFYATDDETVIGVETDIATLVGDVLGLEVEFSTVDWANIFVGLDSGRYDAGFGNITVTEERKDKYDFATYRLDNVAFEAQAGADWSVEGPEDVAGRTIGVGSGTNQEQILISWSEQNVAAGLEPTDIRYYQNATDYYLALSSGRLDAYLGPNPSAVYHARISGDTEIIGSISGAGDELQGEIAATTKKDNGLVEALAAALNEVIENGSYGEVLDRWGLAGEAVEKSRINPPGLPRQDG</sequence>
<dbReference type="PANTHER" id="PTHR35936:SF17">
    <property type="entry name" value="ARGININE-BINDING EXTRACELLULAR PROTEIN ARTP"/>
    <property type="match status" value="1"/>
</dbReference>
<name>A0A3A9VQK1_9ACTN</name>
<dbReference type="RefSeq" id="WP_120700734.1">
    <property type="nucleotide sequence ID" value="NZ_RBDX01000055.1"/>
</dbReference>
<evidence type="ECO:0000256" key="1">
    <source>
        <dbReference type="ARBA" id="ARBA00022729"/>
    </source>
</evidence>
<evidence type="ECO:0000313" key="6">
    <source>
        <dbReference type="Proteomes" id="UP000268652"/>
    </source>
</evidence>
<dbReference type="Proteomes" id="UP000268652">
    <property type="component" value="Unassembled WGS sequence"/>
</dbReference>
<evidence type="ECO:0000313" key="7">
    <source>
        <dbReference type="Proteomes" id="UP000275024"/>
    </source>
</evidence>
<proteinExistence type="predicted"/>
<dbReference type="CDD" id="cd01004">
    <property type="entry name" value="PBP2_MidA_like"/>
    <property type="match status" value="1"/>
</dbReference>
<dbReference type="EMBL" id="RBDX01000055">
    <property type="protein sequence ID" value="RKN03218.1"/>
    <property type="molecule type" value="Genomic_DNA"/>
</dbReference>
<dbReference type="SMART" id="SM00062">
    <property type="entry name" value="PBPb"/>
    <property type="match status" value="1"/>
</dbReference>
<dbReference type="Gene3D" id="3.40.190.10">
    <property type="entry name" value="Periplasmic binding protein-like II"/>
    <property type="match status" value="2"/>
</dbReference>
<keyword evidence="6" id="KW-1185">Reference proteome</keyword>
<dbReference type="SUPFAM" id="SSF53850">
    <property type="entry name" value="Periplasmic binding protein-like II"/>
    <property type="match status" value="1"/>
</dbReference>
<comment type="caution">
    <text evidence="4">The sequence shown here is derived from an EMBL/GenBank/DDBJ whole genome shotgun (WGS) entry which is preliminary data.</text>
</comment>
<gene>
    <name evidence="5" type="ORF">D7318_31875</name>
    <name evidence="4" type="ORF">D7319_31950</name>
</gene>
<evidence type="ECO:0000313" key="4">
    <source>
        <dbReference type="EMBL" id="RKN03218.1"/>
    </source>
</evidence>
<protein>
    <submittedName>
        <fullName evidence="4">ABC transporter substrate-binding protein</fullName>
    </submittedName>
</protein>
<dbReference type="PANTHER" id="PTHR35936">
    <property type="entry name" value="MEMBRANE-BOUND LYTIC MUREIN TRANSGLYCOSYLASE F"/>
    <property type="match status" value="1"/>
</dbReference>
<evidence type="ECO:0000313" key="5">
    <source>
        <dbReference type="EMBL" id="RKN13119.1"/>
    </source>
</evidence>
<evidence type="ECO:0000256" key="2">
    <source>
        <dbReference type="SAM" id="MobiDB-lite"/>
    </source>
</evidence>
<reference evidence="6 7" key="1">
    <citation type="submission" date="2018-09" db="EMBL/GenBank/DDBJ databases">
        <title>Streptomyces sp. nov. DS1-2, an endophytic actinomycete isolated from roots of Dendrobium scabrilingue.</title>
        <authorList>
            <person name="Kuncharoen N."/>
            <person name="Kudo T."/>
            <person name="Ohkuma M."/>
            <person name="Yuki M."/>
            <person name="Tanasupawat S."/>
        </authorList>
    </citation>
    <scope>NUCLEOTIDE SEQUENCE [LARGE SCALE GENOMIC DNA]</scope>
    <source>
        <strain evidence="4 7">AZ1-7</strain>
        <strain evidence="5 6">DS1-2</strain>
    </source>
</reference>
<dbReference type="Pfam" id="PF00497">
    <property type="entry name" value="SBP_bac_3"/>
    <property type="match status" value="1"/>
</dbReference>
<evidence type="ECO:0000259" key="3">
    <source>
        <dbReference type="SMART" id="SM00062"/>
    </source>
</evidence>
<feature type="domain" description="Solute-binding protein family 3/N-terminal" evidence="3">
    <location>
        <begin position="94"/>
        <end position="315"/>
    </location>
</feature>
<dbReference type="OrthoDB" id="4633994at2"/>